<dbReference type="GO" id="GO:0003677">
    <property type="term" value="F:DNA binding"/>
    <property type="evidence" value="ECO:0007669"/>
    <property type="project" value="UniProtKB-KW"/>
</dbReference>
<evidence type="ECO:0000313" key="10">
    <source>
        <dbReference type="Proteomes" id="UP000734854"/>
    </source>
</evidence>
<organism evidence="9 10">
    <name type="scientific">Zingiber officinale</name>
    <name type="common">Ginger</name>
    <name type="synonym">Amomum zingiber</name>
    <dbReference type="NCBI Taxonomy" id="94328"/>
    <lineage>
        <taxon>Eukaryota</taxon>
        <taxon>Viridiplantae</taxon>
        <taxon>Streptophyta</taxon>
        <taxon>Embryophyta</taxon>
        <taxon>Tracheophyta</taxon>
        <taxon>Spermatophyta</taxon>
        <taxon>Magnoliopsida</taxon>
        <taxon>Liliopsida</taxon>
        <taxon>Zingiberales</taxon>
        <taxon>Zingiberaceae</taxon>
        <taxon>Zingiber</taxon>
    </lineage>
</organism>
<dbReference type="GO" id="GO:0005634">
    <property type="term" value="C:nucleus"/>
    <property type="evidence" value="ECO:0007669"/>
    <property type="project" value="UniProtKB-SubCell"/>
</dbReference>
<feature type="region of interest" description="Disordered" evidence="7">
    <location>
        <begin position="283"/>
        <end position="328"/>
    </location>
</feature>
<keyword evidence="3" id="KW-0805">Transcription regulation</keyword>
<name>A0A8J5FSA0_ZINOF</name>
<evidence type="ECO:0000256" key="7">
    <source>
        <dbReference type="SAM" id="MobiDB-lite"/>
    </source>
</evidence>
<dbReference type="GO" id="GO:0006355">
    <property type="term" value="P:regulation of DNA-templated transcription"/>
    <property type="evidence" value="ECO:0007669"/>
    <property type="project" value="UniProtKB-ARBA"/>
</dbReference>
<dbReference type="SMART" id="SM00717">
    <property type="entry name" value="SANT"/>
    <property type="match status" value="2"/>
</dbReference>
<feature type="region of interest" description="Disordered" evidence="7">
    <location>
        <begin position="424"/>
        <end position="513"/>
    </location>
</feature>
<dbReference type="PROSITE" id="PS50090">
    <property type="entry name" value="MYB_LIKE"/>
    <property type="match status" value="2"/>
</dbReference>
<dbReference type="CDD" id="cd12203">
    <property type="entry name" value="GT1"/>
    <property type="match status" value="2"/>
</dbReference>
<dbReference type="PANTHER" id="PTHR21654">
    <property type="entry name" value="FI21293P1"/>
    <property type="match status" value="1"/>
</dbReference>
<feature type="compositionally biased region" description="Acidic residues" evidence="7">
    <location>
        <begin position="715"/>
        <end position="739"/>
    </location>
</feature>
<evidence type="ECO:0000256" key="1">
    <source>
        <dbReference type="ARBA" id="ARBA00004123"/>
    </source>
</evidence>
<feature type="compositionally biased region" description="Basic and acidic residues" evidence="7">
    <location>
        <begin position="740"/>
        <end position="749"/>
    </location>
</feature>
<sequence>MKWERGGERGVSLGLAQLISNCTGREMQQQQQQGATQFGASPSGILPFSSAPLASRAHLLGIQPSDVQEPASLAEVASPISSRPPPAAAAGNFDKLQVAGDFPDDEALAAAQGDDTERGGGATGNRWPRQETLALLKIRSEMDASFRDATLKGPLWEEVSRKLAELGYKRSAKKCKEKFENVHKYYKRTKEGRAGRQDGKSYRFFTQLEALHSGSHLAGGIPPVAPSPAAFADVSSGFSTAAAMVGQPQANRAQPISSVAPPPPIIALPTRVVAPELQTQGISTSAEPTVGFSFSSNSSSSASSDSDEETAGESQEGRKRKRETATTSRKMMAFFDGLMKQVMERQEAMQKRFLEAVEKKEQDRMIREEAWRRQEMTRFNREQELLAQERAMAASRDTVIISYLQKITGQNISLPTPIFPPAPATSAAMPATQSSILPSQITPPPPQTVLQPPPSAAEHTQPPQIQQSAHRHNQVAGDIPRHPSPLGTLELAPSSEPPNLDVTSPSSSSRWPKAEVHTLIKIRSGLDSKYQDSGPKGPLWEEISVGMQRLGYNRSAKRCKEKWENINKYYKKVKESNKKRPEDSKTCPYFHQLDALYRSKHLGAGGGPMQRPQLGSDSTNIIPSSNQQQSDATTMNRPQEQASAMPPPPPPLQLTAETERKNGNSETNAGVQVQTGNGGLATGFFEQGLKKPEDIMKELMGQRLHQAATDHDYDKLDDESDNMDQDEEDEDEDNEDDEINNDKVLHYKI</sequence>
<evidence type="ECO:0000259" key="8">
    <source>
        <dbReference type="PROSITE" id="PS50090"/>
    </source>
</evidence>
<dbReference type="InterPro" id="IPR001005">
    <property type="entry name" value="SANT/Myb"/>
</dbReference>
<feature type="region of interest" description="Disordered" evidence="7">
    <location>
        <begin position="70"/>
        <end position="91"/>
    </location>
</feature>
<dbReference type="Pfam" id="PF13837">
    <property type="entry name" value="Myb_DNA-bind_4"/>
    <property type="match status" value="2"/>
</dbReference>
<keyword evidence="6" id="KW-0539">Nucleus</keyword>
<feature type="compositionally biased region" description="Pro residues" evidence="7">
    <location>
        <begin position="441"/>
        <end position="455"/>
    </location>
</feature>
<evidence type="ECO:0000256" key="5">
    <source>
        <dbReference type="ARBA" id="ARBA00023163"/>
    </source>
</evidence>
<keyword evidence="10" id="KW-1185">Reference proteome</keyword>
<evidence type="ECO:0000313" key="9">
    <source>
        <dbReference type="EMBL" id="KAG6484616.1"/>
    </source>
</evidence>
<dbReference type="AlphaFoldDB" id="A0A8J5FSA0"/>
<dbReference type="FunFam" id="1.10.10.60:FF:000061">
    <property type="entry name" value="Trihelix transcription factor GT-2"/>
    <property type="match status" value="1"/>
</dbReference>
<dbReference type="Gene3D" id="1.10.10.60">
    <property type="entry name" value="Homeodomain-like"/>
    <property type="match status" value="2"/>
</dbReference>
<proteinExistence type="predicted"/>
<evidence type="ECO:0000256" key="6">
    <source>
        <dbReference type="ARBA" id="ARBA00023242"/>
    </source>
</evidence>
<feature type="domain" description="Myb-like" evidence="8">
    <location>
        <begin position="125"/>
        <end position="183"/>
    </location>
</feature>
<accession>A0A8J5FSA0</accession>
<comment type="subcellular location">
    <subcellularLocation>
        <location evidence="1">Nucleus</location>
    </subcellularLocation>
</comment>
<dbReference type="Proteomes" id="UP000734854">
    <property type="component" value="Unassembled WGS sequence"/>
</dbReference>
<evidence type="ECO:0000256" key="4">
    <source>
        <dbReference type="ARBA" id="ARBA00023125"/>
    </source>
</evidence>
<evidence type="ECO:0000256" key="2">
    <source>
        <dbReference type="ARBA" id="ARBA00022737"/>
    </source>
</evidence>
<keyword evidence="2" id="KW-0677">Repeat</keyword>
<protein>
    <recommendedName>
        <fullName evidence="8">Myb-like domain-containing protein</fullName>
    </recommendedName>
</protein>
<evidence type="ECO:0000256" key="3">
    <source>
        <dbReference type="ARBA" id="ARBA00023015"/>
    </source>
</evidence>
<comment type="caution">
    <text evidence="9">The sequence shown here is derived from an EMBL/GenBank/DDBJ whole genome shotgun (WGS) entry which is preliminary data.</text>
</comment>
<keyword evidence="4" id="KW-0238">DNA-binding</keyword>
<feature type="compositionally biased region" description="Polar residues" evidence="7">
    <location>
        <begin position="664"/>
        <end position="675"/>
    </location>
</feature>
<gene>
    <name evidence="9" type="ORF">ZIOFF_053137</name>
</gene>
<feature type="compositionally biased region" description="Polar residues" evidence="7">
    <location>
        <begin position="613"/>
        <end position="642"/>
    </location>
</feature>
<dbReference type="InterPro" id="IPR044822">
    <property type="entry name" value="Myb_DNA-bind_4"/>
</dbReference>
<keyword evidence="5" id="KW-0804">Transcription</keyword>
<dbReference type="FunFam" id="1.10.10.60:FF:000092">
    <property type="entry name" value="Trihelix transcription factor GT-2"/>
    <property type="match status" value="1"/>
</dbReference>
<dbReference type="PANTHER" id="PTHR21654:SF84">
    <property type="entry name" value="SI:DKEY-66I24.7"/>
    <property type="match status" value="1"/>
</dbReference>
<feature type="region of interest" description="Disordered" evidence="7">
    <location>
        <begin position="701"/>
        <end position="749"/>
    </location>
</feature>
<feature type="region of interest" description="Disordered" evidence="7">
    <location>
        <begin position="600"/>
        <end position="679"/>
    </location>
</feature>
<feature type="domain" description="Myb-like" evidence="8">
    <location>
        <begin position="503"/>
        <end position="567"/>
    </location>
</feature>
<dbReference type="EMBL" id="JACMSC010000015">
    <property type="protein sequence ID" value="KAG6484616.1"/>
    <property type="molecule type" value="Genomic_DNA"/>
</dbReference>
<reference evidence="9 10" key="1">
    <citation type="submission" date="2020-08" db="EMBL/GenBank/DDBJ databases">
        <title>Plant Genome Project.</title>
        <authorList>
            <person name="Zhang R.-G."/>
        </authorList>
    </citation>
    <scope>NUCLEOTIDE SEQUENCE [LARGE SCALE GENOMIC DNA]</scope>
    <source>
        <tissue evidence="9">Rhizome</tissue>
    </source>
</reference>
<feature type="compositionally biased region" description="Low complexity" evidence="7">
    <location>
        <begin position="291"/>
        <end position="304"/>
    </location>
</feature>
<feature type="region of interest" description="Disordered" evidence="7">
    <location>
        <begin position="24"/>
        <end position="43"/>
    </location>
</feature>
<feature type="compositionally biased region" description="Polar residues" evidence="7">
    <location>
        <begin position="501"/>
        <end position="510"/>
    </location>
</feature>